<evidence type="ECO:0000313" key="4">
    <source>
        <dbReference type="Proteomes" id="UP000095229"/>
    </source>
</evidence>
<dbReference type="EMBL" id="LSOG01000002">
    <property type="protein sequence ID" value="OEH48919.1"/>
    <property type="molecule type" value="Genomic_DNA"/>
</dbReference>
<dbReference type="STRING" id="45071.Lpar_3565"/>
<dbReference type="PATRIC" id="fig|45071.6.peg.3845"/>
<dbReference type="OrthoDB" id="119951at2"/>
<sequence length="539" mass="61573">MKAKVIKLVASLIEDLSSLTFSSNTESEVEWIRKKANIEQVSVATVIGNGTPVIHGYGDVNKNTVFGAASLSKPVFTYLVLKLAEDEKISLDMKRLNDLLPFKDFCQQHGFKWKEGEEITEEDIARINALTPAMILAHKTGFDLNRKDEVNHQFEPGQEYYRYSGFPLFYLQKVIERLHEPKLALMPVHDSFEENKLYVSINPPNLRYTIFDSTGVGRSGTIDLTALNCNLQKLTDVQELTPYLPKILEEVAKRGHTANLDVLAKKYVFDPLHMNHSSFGKKPCAANTLTTTAEDYALFVQAWMSDETLQYTFNPQIWMTQDPWAKETVSDHRDLKYVAECLGFQLEVDKNGKPLTAFKTGDMGPWRGWVAIDLTGDIKERKATVYFAKGPGEGNGHILAETLIKPYFQLEHAMRWFKEKYGFATGWEKNWEALQTVRCMRGISYQEQSPKLSASKEEVTAPIDSTQKMIQLMPSKLVPKTFQPQEQEELSNQSIQSPEHEERSNQLLQKVEETRDEDKVQEERKFNPTPFSKPYGSYN</sequence>
<dbReference type="InterPro" id="IPR050789">
    <property type="entry name" value="Diverse_Enzym_Activities"/>
</dbReference>
<protein>
    <recommendedName>
        <fullName evidence="2">Beta-lactamase-related domain-containing protein</fullName>
    </recommendedName>
</protein>
<dbReference type="AlphaFoldDB" id="A0A1E5JWL2"/>
<evidence type="ECO:0000256" key="1">
    <source>
        <dbReference type="SAM" id="MobiDB-lite"/>
    </source>
</evidence>
<dbReference type="PANTHER" id="PTHR43283:SF18">
    <property type="match status" value="1"/>
</dbReference>
<name>A0A1E5JWL2_9GAMM</name>
<dbReference type="Pfam" id="PF00144">
    <property type="entry name" value="Beta-lactamase"/>
    <property type="match status" value="1"/>
</dbReference>
<feature type="compositionally biased region" description="Polar residues" evidence="1">
    <location>
        <begin position="482"/>
        <end position="497"/>
    </location>
</feature>
<keyword evidence="4" id="KW-1185">Reference proteome</keyword>
<evidence type="ECO:0000259" key="2">
    <source>
        <dbReference type="Pfam" id="PF00144"/>
    </source>
</evidence>
<comment type="caution">
    <text evidence="3">The sequence shown here is derived from an EMBL/GenBank/DDBJ whole genome shotgun (WGS) entry which is preliminary data.</text>
</comment>
<dbReference type="InterPro" id="IPR012338">
    <property type="entry name" value="Beta-lactam/transpept-like"/>
</dbReference>
<dbReference type="InterPro" id="IPR001466">
    <property type="entry name" value="Beta-lactam-related"/>
</dbReference>
<feature type="compositionally biased region" description="Basic and acidic residues" evidence="1">
    <location>
        <begin position="498"/>
        <end position="526"/>
    </location>
</feature>
<dbReference type="SUPFAM" id="SSF56601">
    <property type="entry name" value="beta-lactamase/transpeptidase-like"/>
    <property type="match status" value="2"/>
</dbReference>
<accession>A0A1E5JWL2</accession>
<organism evidence="3 4">
    <name type="scientific">Legionella parisiensis</name>
    <dbReference type="NCBI Taxonomy" id="45071"/>
    <lineage>
        <taxon>Bacteria</taxon>
        <taxon>Pseudomonadati</taxon>
        <taxon>Pseudomonadota</taxon>
        <taxon>Gammaproteobacteria</taxon>
        <taxon>Legionellales</taxon>
        <taxon>Legionellaceae</taxon>
        <taxon>Legionella</taxon>
    </lineage>
</organism>
<dbReference type="PANTHER" id="PTHR43283">
    <property type="entry name" value="BETA-LACTAMASE-RELATED"/>
    <property type="match status" value="1"/>
</dbReference>
<dbReference type="Proteomes" id="UP000095229">
    <property type="component" value="Unassembled WGS sequence"/>
</dbReference>
<feature type="domain" description="Beta-lactamase-related" evidence="2">
    <location>
        <begin position="43"/>
        <end position="150"/>
    </location>
</feature>
<dbReference type="Gene3D" id="3.40.710.10">
    <property type="entry name" value="DD-peptidase/beta-lactamase superfamily"/>
    <property type="match status" value="2"/>
</dbReference>
<reference evidence="3 4" key="1">
    <citation type="submission" date="2016-02" db="EMBL/GenBank/DDBJ databases">
        <title>Secondary metabolites in Legionella.</title>
        <authorList>
            <person name="Tobias N.J."/>
            <person name="Bode H.B."/>
        </authorList>
    </citation>
    <scope>NUCLEOTIDE SEQUENCE [LARGE SCALE GENOMIC DNA]</scope>
    <source>
        <strain evidence="3 4">DSM 19216</strain>
    </source>
</reference>
<proteinExistence type="predicted"/>
<evidence type="ECO:0000313" key="3">
    <source>
        <dbReference type="EMBL" id="OEH48919.1"/>
    </source>
</evidence>
<gene>
    <name evidence="3" type="ORF">lpari_00064</name>
</gene>
<feature type="region of interest" description="Disordered" evidence="1">
    <location>
        <begin position="482"/>
        <end position="539"/>
    </location>
</feature>
<dbReference type="RefSeq" id="WP_058519117.1">
    <property type="nucleotide sequence ID" value="NZ_CAAAIE010000009.1"/>
</dbReference>